<dbReference type="EMBL" id="CAUYUJ010012213">
    <property type="protein sequence ID" value="CAK0833451.1"/>
    <property type="molecule type" value="Genomic_DNA"/>
</dbReference>
<dbReference type="Proteomes" id="UP001189429">
    <property type="component" value="Unassembled WGS sequence"/>
</dbReference>
<keyword evidence="3" id="KW-1185">Reference proteome</keyword>
<feature type="non-terminal residue" evidence="2">
    <location>
        <position position="493"/>
    </location>
</feature>
<protein>
    <submittedName>
        <fullName evidence="2">Uncharacterized protein</fullName>
    </submittedName>
</protein>
<gene>
    <name evidence="2" type="ORF">PCOR1329_LOCUS31161</name>
</gene>
<feature type="compositionally biased region" description="Basic and acidic residues" evidence="1">
    <location>
        <begin position="364"/>
        <end position="377"/>
    </location>
</feature>
<organism evidence="2 3">
    <name type="scientific">Prorocentrum cordatum</name>
    <dbReference type="NCBI Taxonomy" id="2364126"/>
    <lineage>
        <taxon>Eukaryota</taxon>
        <taxon>Sar</taxon>
        <taxon>Alveolata</taxon>
        <taxon>Dinophyceae</taxon>
        <taxon>Prorocentrales</taxon>
        <taxon>Prorocentraceae</taxon>
        <taxon>Prorocentrum</taxon>
    </lineage>
</organism>
<evidence type="ECO:0000256" key="1">
    <source>
        <dbReference type="SAM" id="MobiDB-lite"/>
    </source>
</evidence>
<evidence type="ECO:0000313" key="2">
    <source>
        <dbReference type="EMBL" id="CAK0833451.1"/>
    </source>
</evidence>
<feature type="region of interest" description="Disordered" evidence="1">
    <location>
        <begin position="290"/>
        <end position="377"/>
    </location>
</feature>
<evidence type="ECO:0000313" key="3">
    <source>
        <dbReference type="Proteomes" id="UP001189429"/>
    </source>
</evidence>
<feature type="compositionally biased region" description="Basic and acidic residues" evidence="1">
    <location>
        <begin position="291"/>
        <end position="332"/>
    </location>
</feature>
<accession>A0ABN9SNR7</accession>
<proteinExistence type="predicted"/>
<reference evidence="2" key="1">
    <citation type="submission" date="2023-10" db="EMBL/GenBank/DDBJ databases">
        <authorList>
            <person name="Chen Y."/>
            <person name="Shah S."/>
            <person name="Dougan E. K."/>
            <person name="Thang M."/>
            <person name="Chan C."/>
        </authorList>
    </citation>
    <scope>NUCLEOTIDE SEQUENCE [LARGE SCALE GENOMIC DNA]</scope>
</reference>
<comment type="caution">
    <text evidence="2">The sequence shown here is derived from an EMBL/GenBank/DDBJ whole genome shotgun (WGS) entry which is preliminary data.</text>
</comment>
<name>A0ABN9SNR7_9DINO</name>
<sequence>MRALMHRLNHRPALDGVASIGLQQANLGAIGLAQADTAALGITQIDGAAIGLEQANLKGLGISQLGDTAAGPSGASLGISLPENPSEGSGGLQLGFLAKRLNELAKGCGAPPATRAQESPDDEQTDQVIEEAWRTRIAKSRAAIASKYDRFKKGSAEEQAKYKNAQGHIGKENCILEWVDKQWNAYQERRSKRKTNTEAHLEWGAHEPFEVIAGKESGVGITETGAMAALNTVLACQKLGYPWVQWNSFTKRAEYLYCKSGFKNKFETAWTQCQEQTGVQAQTGAAAQQESEAKQQAADEKKAAAVAKQKEAEATKAKEAEEKQAKEAEAKAKAAVKAAARSTKRTRGDRGGTATPPPEPAGDDAPHPKQAKKDAKKKLDDFRTLISLYGQELTSGKMILRNIGTVASWEPLADERMSGDLRRAVEALENTSTINAFAAQLVTQKFDAARTYVGEADFDKQIDQITSILKPKVDKLNAEVDALNQMHALVVKK</sequence>